<dbReference type="GO" id="GO:0005886">
    <property type="term" value="C:plasma membrane"/>
    <property type="evidence" value="ECO:0007669"/>
    <property type="project" value="UniProtKB-SubCell"/>
</dbReference>
<dbReference type="Proteomes" id="UP000197174">
    <property type="component" value="Unassembled WGS sequence"/>
</dbReference>
<name>A0A246RN66_9ACTN</name>
<feature type="transmembrane region" description="Helical" evidence="8">
    <location>
        <begin position="407"/>
        <end position="424"/>
    </location>
</feature>
<dbReference type="PANTHER" id="PTHR23513:SF9">
    <property type="entry name" value="ENTEROBACTIN EXPORTER ENTS"/>
    <property type="match status" value="1"/>
</dbReference>
<gene>
    <name evidence="10" type="ORF">B5D80_15100</name>
</gene>
<feature type="transmembrane region" description="Helical" evidence="8">
    <location>
        <begin position="211"/>
        <end position="244"/>
    </location>
</feature>
<evidence type="ECO:0000256" key="8">
    <source>
        <dbReference type="SAM" id="Phobius"/>
    </source>
</evidence>
<sequence>MFGGVLPHRRQGRGRAADSAACRPAEQARHGFRIVGDHRVDGLRRQLRAVVQTPAGEVDRLTLAAIIRLRAAFTISSVGDWIYRFAVPMLVLQLTGSPLATAFAYVVEFVPYVVIGPFAGLVADRFPRLKVMILCDSASAVVAALLALLARADHPPIAALYAVALLLACIRPFYFPAMQGLTVEGVPEGRRAGFNAWTQVTDGLLSFSGPLFGTAVVAATGVGTATSINAATFVASAALLASIVPGVTRRARPPAVSSGVLRGLAVGLRTIGYSPAILWGTVLMTAANFATALIQGNLVYILLHSEGQSTLTLGMVFSAQGAGAVVAGVLAPRLMKRTSAGLVISAGMALSLLGMAIPAVLPVWGAILAGGGISGAAFALVVVCWYTSLQRIIPVELIGRFVAMGRAIAYATLPAGAVLGAVLLDASGSVRALFLVAVAIQLLIAIGTVRSPLARIAGTDSDKGTT</sequence>
<feature type="transmembrane region" description="Helical" evidence="8">
    <location>
        <begin position="342"/>
        <end position="361"/>
    </location>
</feature>
<comment type="caution">
    <text evidence="10">The sequence shown here is derived from an EMBL/GenBank/DDBJ whole genome shotgun (WGS) entry which is preliminary data.</text>
</comment>
<proteinExistence type="predicted"/>
<feature type="domain" description="Major facilitator superfamily (MFS) profile" evidence="9">
    <location>
        <begin position="260"/>
        <end position="466"/>
    </location>
</feature>
<feature type="transmembrane region" description="Helical" evidence="8">
    <location>
        <begin position="99"/>
        <end position="119"/>
    </location>
</feature>
<evidence type="ECO:0000256" key="7">
    <source>
        <dbReference type="SAM" id="MobiDB-lite"/>
    </source>
</evidence>
<evidence type="ECO:0000256" key="6">
    <source>
        <dbReference type="ARBA" id="ARBA00023136"/>
    </source>
</evidence>
<comment type="subcellular location">
    <subcellularLocation>
        <location evidence="1">Cell inner membrane</location>
        <topology evidence="1">Multi-pass membrane protein</topology>
    </subcellularLocation>
</comment>
<feature type="region of interest" description="Disordered" evidence="7">
    <location>
        <begin position="1"/>
        <end position="20"/>
    </location>
</feature>
<feature type="transmembrane region" description="Helical" evidence="8">
    <location>
        <begin position="277"/>
        <end position="303"/>
    </location>
</feature>
<feature type="transmembrane region" description="Helical" evidence="8">
    <location>
        <begin position="131"/>
        <end position="150"/>
    </location>
</feature>
<keyword evidence="11" id="KW-1185">Reference proteome</keyword>
<keyword evidence="3" id="KW-1003">Cell membrane</keyword>
<protein>
    <recommendedName>
        <fullName evidence="9">Major facilitator superfamily (MFS) profile domain-containing protein</fullName>
    </recommendedName>
</protein>
<dbReference type="EMBL" id="MZMV01000022">
    <property type="protein sequence ID" value="OWV07111.1"/>
    <property type="molecule type" value="Genomic_DNA"/>
</dbReference>
<keyword evidence="5 8" id="KW-1133">Transmembrane helix</keyword>
<keyword evidence="4 8" id="KW-0812">Transmembrane</keyword>
<keyword evidence="6 8" id="KW-0472">Membrane</keyword>
<dbReference type="Pfam" id="PF05977">
    <property type="entry name" value="MFS_3"/>
    <property type="match status" value="1"/>
</dbReference>
<dbReference type="Gene3D" id="1.20.1250.20">
    <property type="entry name" value="MFS general substrate transporter like domains"/>
    <property type="match status" value="2"/>
</dbReference>
<evidence type="ECO:0000259" key="9">
    <source>
        <dbReference type="PROSITE" id="PS50850"/>
    </source>
</evidence>
<evidence type="ECO:0000256" key="5">
    <source>
        <dbReference type="ARBA" id="ARBA00022989"/>
    </source>
</evidence>
<keyword evidence="2" id="KW-0813">Transport</keyword>
<dbReference type="PANTHER" id="PTHR23513">
    <property type="entry name" value="INTEGRAL MEMBRANE EFFLUX PROTEIN-RELATED"/>
    <property type="match status" value="1"/>
</dbReference>
<reference evidence="10 11" key="1">
    <citation type="submission" date="2017-03" db="EMBL/GenBank/DDBJ databases">
        <title>Whole genome sequence of Micromonospora wenchangensis, isolated from mangrove soil.</title>
        <authorList>
            <person name="Yang H."/>
        </authorList>
    </citation>
    <scope>NUCLEOTIDE SEQUENCE [LARGE SCALE GENOMIC DNA]</scope>
    <source>
        <strain evidence="10 11">CCTCC AA 2012002</strain>
    </source>
</reference>
<dbReference type="PROSITE" id="PS50850">
    <property type="entry name" value="MFS"/>
    <property type="match status" value="1"/>
</dbReference>
<dbReference type="AlphaFoldDB" id="A0A246RN66"/>
<evidence type="ECO:0000313" key="11">
    <source>
        <dbReference type="Proteomes" id="UP000197174"/>
    </source>
</evidence>
<dbReference type="SUPFAM" id="SSF103473">
    <property type="entry name" value="MFS general substrate transporter"/>
    <property type="match status" value="1"/>
</dbReference>
<feature type="transmembrane region" description="Helical" evidence="8">
    <location>
        <begin position="309"/>
        <end position="330"/>
    </location>
</feature>
<dbReference type="InterPro" id="IPR020846">
    <property type="entry name" value="MFS_dom"/>
</dbReference>
<feature type="transmembrane region" description="Helical" evidence="8">
    <location>
        <begin position="157"/>
        <end position="175"/>
    </location>
</feature>
<accession>A0A246RN66</accession>
<evidence type="ECO:0000256" key="1">
    <source>
        <dbReference type="ARBA" id="ARBA00004429"/>
    </source>
</evidence>
<feature type="transmembrane region" description="Helical" evidence="8">
    <location>
        <begin position="367"/>
        <end position="386"/>
    </location>
</feature>
<dbReference type="GO" id="GO:0022857">
    <property type="term" value="F:transmembrane transporter activity"/>
    <property type="evidence" value="ECO:0007669"/>
    <property type="project" value="InterPro"/>
</dbReference>
<feature type="transmembrane region" description="Helical" evidence="8">
    <location>
        <begin position="430"/>
        <end position="449"/>
    </location>
</feature>
<evidence type="ECO:0000256" key="3">
    <source>
        <dbReference type="ARBA" id="ARBA00022475"/>
    </source>
</evidence>
<evidence type="ECO:0000256" key="4">
    <source>
        <dbReference type="ARBA" id="ARBA00022692"/>
    </source>
</evidence>
<evidence type="ECO:0000313" key="10">
    <source>
        <dbReference type="EMBL" id="OWV07111.1"/>
    </source>
</evidence>
<dbReference type="CDD" id="cd06173">
    <property type="entry name" value="MFS_MefA_like"/>
    <property type="match status" value="1"/>
</dbReference>
<dbReference type="InterPro" id="IPR010290">
    <property type="entry name" value="TM_effector"/>
</dbReference>
<dbReference type="InterPro" id="IPR036259">
    <property type="entry name" value="MFS_trans_sf"/>
</dbReference>
<organism evidence="10 11">
    <name type="scientific">Micromonospora wenchangensis</name>
    <dbReference type="NCBI Taxonomy" id="1185415"/>
    <lineage>
        <taxon>Bacteria</taxon>
        <taxon>Bacillati</taxon>
        <taxon>Actinomycetota</taxon>
        <taxon>Actinomycetes</taxon>
        <taxon>Micromonosporales</taxon>
        <taxon>Micromonosporaceae</taxon>
        <taxon>Micromonospora</taxon>
    </lineage>
</organism>
<evidence type="ECO:0000256" key="2">
    <source>
        <dbReference type="ARBA" id="ARBA00022448"/>
    </source>
</evidence>